<protein>
    <recommendedName>
        <fullName evidence="3">C2H2-type domain-containing protein</fullName>
    </recommendedName>
</protein>
<gene>
    <name evidence="4" type="ORF">R3P38DRAFT_2844071</name>
</gene>
<reference evidence="4 5" key="1">
    <citation type="journal article" date="2024" name="J Genomics">
        <title>Draft genome sequencing and assembly of Favolaschia claudopus CIRM-BRFM 2984 isolated from oak limbs.</title>
        <authorList>
            <person name="Navarro D."/>
            <person name="Drula E."/>
            <person name="Chaduli D."/>
            <person name="Cazenave R."/>
            <person name="Ahrendt S."/>
            <person name="Wang J."/>
            <person name="Lipzen A."/>
            <person name="Daum C."/>
            <person name="Barry K."/>
            <person name="Grigoriev I.V."/>
            <person name="Favel A."/>
            <person name="Rosso M.N."/>
            <person name="Martin F."/>
        </authorList>
    </citation>
    <scope>NUCLEOTIDE SEQUENCE [LARGE SCALE GENOMIC DNA]</scope>
    <source>
        <strain evidence="4 5">CIRM-BRFM 2984</strain>
    </source>
</reference>
<feature type="domain" description="C2H2-type" evidence="3">
    <location>
        <begin position="31"/>
        <end position="60"/>
    </location>
</feature>
<name>A0AAW0E3L8_9AGAR</name>
<feature type="compositionally biased region" description="Polar residues" evidence="2">
    <location>
        <begin position="1"/>
        <end position="23"/>
    </location>
</feature>
<dbReference type="Gene3D" id="3.30.160.60">
    <property type="entry name" value="Classic Zinc Finger"/>
    <property type="match status" value="2"/>
</dbReference>
<evidence type="ECO:0000259" key="3">
    <source>
        <dbReference type="PROSITE" id="PS50157"/>
    </source>
</evidence>
<dbReference type="PROSITE" id="PS50157">
    <property type="entry name" value="ZINC_FINGER_C2H2_2"/>
    <property type="match status" value="2"/>
</dbReference>
<dbReference type="AlphaFoldDB" id="A0AAW0E3L8"/>
<comment type="caution">
    <text evidence="4">The sequence shown here is derived from an EMBL/GenBank/DDBJ whole genome shotgun (WGS) entry which is preliminary data.</text>
</comment>
<keyword evidence="1" id="KW-0863">Zinc-finger</keyword>
<dbReference type="PROSITE" id="PS00028">
    <property type="entry name" value="ZINC_FINGER_C2H2_1"/>
    <property type="match status" value="2"/>
</dbReference>
<evidence type="ECO:0000256" key="1">
    <source>
        <dbReference type="PROSITE-ProRule" id="PRU00042"/>
    </source>
</evidence>
<feature type="domain" description="C2H2-type" evidence="3">
    <location>
        <begin position="66"/>
        <end position="96"/>
    </location>
</feature>
<evidence type="ECO:0000313" key="5">
    <source>
        <dbReference type="Proteomes" id="UP001362999"/>
    </source>
</evidence>
<evidence type="ECO:0000256" key="2">
    <source>
        <dbReference type="SAM" id="MobiDB-lite"/>
    </source>
</evidence>
<accession>A0AAW0E3L8</accession>
<sequence length="315" mass="34689">MPRVASTSSFPARASQSSTNGRTPPNPPLEFRCPHKGCSWSYNNRSDLARHVPRHLSLEEREKLMISCSFPGCTHKCLQRSNMRTHYTTKHTTDKPHVCHKCGYGTGDPACLTRHKRRCPKDAPRKRESAVRELKVIMDARSYLVVDAESSTNGSDSGASTPSSSSSTFSFSSLSPLPAASLPQTFEGHTPGFVPSPLGFDLDLDLDLSLTPLPEHSLLAPPTDASTCTWTPCAPFVPPSAGPSTRPATDTKLRWGGLYPSTYLPPSSYDPAYQYLWDIGFPQYDMPLYDFDPFSPAFVDPFLIPPFVGEFIETV</sequence>
<keyword evidence="1" id="KW-0479">Metal-binding</keyword>
<dbReference type="GO" id="GO:0008270">
    <property type="term" value="F:zinc ion binding"/>
    <property type="evidence" value="ECO:0007669"/>
    <property type="project" value="UniProtKB-KW"/>
</dbReference>
<dbReference type="SMART" id="SM00355">
    <property type="entry name" value="ZnF_C2H2"/>
    <property type="match status" value="3"/>
</dbReference>
<evidence type="ECO:0000313" key="4">
    <source>
        <dbReference type="EMBL" id="KAK7058034.1"/>
    </source>
</evidence>
<dbReference type="EMBL" id="JAWWNJ010000004">
    <property type="protein sequence ID" value="KAK7058034.1"/>
    <property type="molecule type" value="Genomic_DNA"/>
</dbReference>
<keyword evidence="5" id="KW-1185">Reference proteome</keyword>
<keyword evidence="1" id="KW-0862">Zinc</keyword>
<organism evidence="4 5">
    <name type="scientific">Favolaschia claudopus</name>
    <dbReference type="NCBI Taxonomy" id="2862362"/>
    <lineage>
        <taxon>Eukaryota</taxon>
        <taxon>Fungi</taxon>
        <taxon>Dikarya</taxon>
        <taxon>Basidiomycota</taxon>
        <taxon>Agaricomycotina</taxon>
        <taxon>Agaricomycetes</taxon>
        <taxon>Agaricomycetidae</taxon>
        <taxon>Agaricales</taxon>
        <taxon>Marasmiineae</taxon>
        <taxon>Mycenaceae</taxon>
        <taxon>Favolaschia</taxon>
    </lineage>
</organism>
<dbReference type="InterPro" id="IPR013087">
    <property type="entry name" value="Znf_C2H2_type"/>
</dbReference>
<feature type="region of interest" description="Disordered" evidence="2">
    <location>
        <begin position="1"/>
        <end position="28"/>
    </location>
</feature>
<proteinExistence type="predicted"/>
<dbReference type="Proteomes" id="UP001362999">
    <property type="component" value="Unassembled WGS sequence"/>
</dbReference>